<evidence type="ECO:0000256" key="5">
    <source>
        <dbReference type="SAM" id="Phobius"/>
    </source>
</evidence>
<comment type="caution">
    <text evidence="7">The sequence shown here is derived from an EMBL/GenBank/DDBJ whole genome shotgun (WGS) entry which is preliminary data.</text>
</comment>
<dbReference type="Gene3D" id="3.30.40.10">
    <property type="entry name" value="Zinc/RING finger domain, C3HC4 (zinc finger)"/>
    <property type="match status" value="1"/>
</dbReference>
<dbReference type="InterPro" id="IPR019786">
    <property type="entry name" value="Zinc_finger_PHD-type_CS"/>
</dbReference>
<dbReference type="Proteomes" id="UP001595075">
    <property type="component" value="Unassembled WGS sequence"/>
</dbReference>
<dbReference type="PANTHER" id="PTHR12360">
    <property type="entry name" value="NUCLEAR TRANSCRIPTION FACTOR, X-BOX BINDING 1 NFX1"/>
    <property type="match status" value="1"/>
</dbReference>
<organism evidence="7 8">
    <name type="scientific">Oculimacula yallundae</name>
    <dbReference type="NCBI Taxonomy" id="86028"/>
    <lineage>
        <taxon>Eukaryota</taxon>
        <taxon>Fungi</taxon>
        <taxon>Dikarya</taxon>
        <taxon>Ascomycota</taxon>
        <taxon>Pezizomycotina</taxon>
        <taxon>Leotiomycetes</taxon>
        <taxon>Helotiales</taxon>
        <taxon>Ploettnerulaceae</taxon>
        <taxon>Oculimacula</taxon>
    </lineage>
</organism>
<gene>
    <name evidence="7" type="ORF">VTL71DRAFT_16557</name>
</gene>
<sequence>MQLPQCISRRLPFRARFVAEGVELEDRNDPPTQSARSQDIEQEIKSGTAMCSICTDPVALGPDSLSNIWDCKDCYSVFHYQCVKSWETHSKKNNSHVIAWFGTSSWRCPNCSAPQDIIQGRKCWCRKQSHLLCEIDNPNACGYVCARKGKCAHGREKSCSQICHPGPCMYPCTADCPPGPVLAPKPPNALDRMRKRFRGSKTGSVKNLVGPWIVFLVAYGLLAVLLTYHIRWHTELYRWPNINRASEGLGVFLGLVVIFIPLNLFLVAILFLVTVDSLCSILNLNPAEGRREPGKLLLRTLLRLLLFFVFVGLFLLPYVGFGIGPDLKWRHLMKNSCEGMDTRIMMDRESGVPATWFKEERIRGGRRHRVGGGWYLGQHVKPASTPSDKQPFQYYSRLSGKLDRQNIAIDVDISKNVWRLMHLNGSDSVNAWLAYESKKLVNDEIQGLSSINVPGETLVKNGTFNIPSLYHSRDNYWQGTGIPELDINIWSMSKFLTDPTYEPFLRVFNWQGYDYNKTAEDQGEAKLDEDWTRRPHDREIMRMAAFGEGRSDLTLCVRDYAEYRDGKAVAPAEPGMNEETVVPFAIIAALRQRYIETEKRSKWSTYSRRKNS</sequence>
<evidence type="ECO:0000313" key="8">
    <source>
        <dbReference type="Proteomes" id="UP001595075"/>
    </source>
</evidence>
<keyword evidence="3" id="KW-0862">Zinc</keyword>
<evidence type="ECO:0000313" key="7">
    <source>
        <dbReference type="EMBL" id="KAL2068459.1"/>
    </source>
</evidence>
<name>A0ABR4CES7_9HELO</name>
<proteinExistence type="predicted"/>
<keyword evidence="5" id="KW-0472">Membrane</keyword>
<protein>
    <recommendedName>
        <fullName evidence="6">RING-type domain-containing protein</fullName>
    </recommendedName>
</protein>
<feature type="transmembrane region" description="Helical" evidence="5">
    <location>
        <begin position="208"/>
        <end position="230"/>
    </location>
</feature>
<keyword evidence="5" id="KW-1133">Transmembrane helix</keyword>
<evidence type="ECO:0000259" key="6">
    <source>
        <dbReference type="PROSITE" id="PS50089"/>
    </source>
</evidence>
<dbReference type="InterPro" id="IPR001841">
    <property type="entry name" value="Znf_RING"/>
</dbReference>
<reference evidence="7 8" key="1">
    <citation type="journal article" date="2024" name="Commun. Biol.">
        <title>Comparative genomic analysis of thermophilic fungi reveals convergent evolutionary adaptations and gene losses.</title>
        <authorList>
            <person name="Steindorff A.S."/>
            <person name="Aguilar-Pontes M.V."/>
            <person name="Robinson A.J."/>
            <person name="Andreopoulos B."/>
            <person name="LaButti K."/>
            <person name="Kuo A."/>
            <person name="Mondo S."/>
            <person name="Riley R."/>
            <person name="Otillar R."/>
            <person name="Haridas S."/>
            <person name="Lipzen A."/>
            <person name="Grimwood J."/>
            <person name="Schmutz J."/>
            <person name="Clum A."/>
            <person name="Reid I.D."/>
            <person name="Moisan M.C."/>
            <person name="Butler G."/>
            <person name="Nguyen T.T.M."/>
            <person name="Dewar K."/>
            <person name="Conant G."/>
            <person name="Drula E."/>
            <person name="Henrissat B."/>
            <person name="Hansel C."/>
            <person name="Singer S."/>
            <person name="Hutchinson M.I."/>
            <person name="de Vries R.P."/>
            <person name="Natvig D.O."/>
            <person name="Powell A.J."/>
            <person name="Tsang A."/>
            <person name="Grigoriev I.V."/>
        </authorList>
    </citation>
    <scope>NUCLEOTIDE SEQUENCE [LARGE SCALE GENOMIC DNA]</scope>
    <source>
        <strain evidence="7 8">CBS 494.80</strain>
    </source>
</reference>
<evidence type="ECO:0000256" key="2">
    <source>
        <dbReference type="ARBA" id="ARBA00022771"/>
    </source>
</evidence>
<dbReference type="EMBL" id="JAZHXI010000009">
    <property type="protein sequence ID" value="KAL2068459.1"/>
    <property type="molecule type" value="Genomic_DNA"/>
</dbReference>
<dbReference type="PROSITE" id="PS01359">
    <property type="entry name" value="ZF_PHD_1"/>
    <property type="match status" value="1"/>
</dbReference>
<dbReference type="InterPro" id="IPR013083">
    <property type="entry name" value="Znf_RING/FYVE/PHD"/>
</dbReference>
<feature type="domain" description="RING-type" evidence="6">
    <location>
        <begin position="51"/>
        <end position="112"/>
    </location>
</feature>
<keyword evidence="1" id="KW-0479">Metal-binding</keyword>
<keyword evidence="5" id="KW-0812">Transmembrane</keyword>
<keyword evidence="2 4" id="KW-0863">Zinc-finger</keyword>
<dbReference type="PROSITE" id="PS50089">
    <property type="entry name" value="ZF_RING_2"/>
    <property type="match status" value="1"/>
</dbReference>
<evidence type="ECO:0000256" key="3">
    <source>
        <dbReference type="ARBA" id="ARBA00022833"/>
    </source>
</evidence>
<feature type="transmembrane region" description="Helical" evidence="5">
    <location>
        <begin position="296"/>
        <end position="321"/>
    </location>
</feature>
<keyword evidence="8" id="KW-1185">Reference proteome</keyword>
<dbReference type="PANTHER" id="PTHR12360:SF12">
    <property type="entry name" value="TRANSCRIPTIONAL REPRESSOR NF-X1"/>
    <property type="match status" value="1"/>
</dbReference>
<dbReference type="SUPFAM" id="SSF57850">
    <property type="entry name" value="RING/U-box"/>
    <property type="match status" value="1"/>
</dbReference>
<evidence type="ECO:0000256" key="4">
    <source>
        <dbReference type="PROSITE-ProRule" id="PRU00175"/>
    </source>
</evidence>
<accession>A0ABR4CES7</accession>
<feature type="transmembrane region" description="Helical" evidence="5">
    <location>
        <begin position="250"/>
        <end position="275"/>
    </location>
</feature>
<evidence type="ECO:0000256" key="1">
    <source>
        <dbReference type="ARBA" id="ARBA00022723"/>
    </source>
</evidence>
<dbReference type="InterPro" id="IPR034078">
    <property type="entry name" value="NFX1_fam"/>
</dbReference>